<keyword evidence="3" id="KW-1185">Reference proteome</keyword>
<name>A0A9X3RC47_9BACL</name>
<proteinExistence type="predicted"/>
<evidence type="ECO:0000313" key="2">
    <source>
        <dbReference type="EMBL" id="MCZ8535966.1"/>
    </source>
</evidence>
<reference evidence="2" key="1">
    <citation type="submission" date="2022-05" db="EMBL/GenBank/DDBJ databases">
        <authorList>
            <person name="Colautti A."/>
            <person name="Iacumin L."/>
        </authorList>
    </citation>
    <scope>NUCLEOTIDE SEQUENCE</scope>
    <source>
        <strain evidence="2">SK 55</strain>
    </source>
</reference>
<protein>
    <submittedName>
        <fullName evidence="2">Uncharacterized protein</fullName>
    </submittedName>
</protein>
<gene>
    <name evidence="2" type="ORF">M9R32_02020</name>
</gene>
<dbReference type="RefSeq" id="WP_269925065.1">
    <property type="nucleotide sequence ID" value="NZ_JAMKBJ010000001.1"/>
</dbReference>
<comment type="caution">
    <text evidence="2">The sequence shown here is derived from an EMBL/GenBank/DDBJ whole genome shotgun (WGS) entry which is preliminary data.</text>
</comment>
<dbReference type="Proteomes" id="UP001152173">
    <property type="component" value="Unassembled WGS sequence"/>
</dbReference>
<organism evidence="2 3">
    <name type="scientific">Paenisporosarcina quisquiliarum</name>
    <dbReference type="NCBI Taxonomy" id="365346"/>
    <lineage>
        <taxon>Bacteria</taxon>
        <taxon>Bacillati</taxon>
        <taxon>Bacillota</taxon>
        <taxon>Bacilli</taxon>
        <taxon>Bacillales</taxon>
        <taxon>Caryophanaceae</taxon>
        <taxon>Paenisporosarcina</taxon>
    </lineage>
</organism>
<sequence length="51" mass="6207">MLKALEIIKKEEKKQIDLADQLLKNLIKKIEREKIRRKNKEEGDETIFREL</sequence>
<feature type="coiled-coil region" evidence="1">
    <location>
        <begin position="2"/>
        <end position="43"/>
    </location>
</feature>
<evidence type="ECO:0000256" key="1">
    <source>
        <dbReference type="SAM" id="Coils"/>
    </source>
</evidence>
<accession>A0A9X3RC47</accession>
<keyword evidence="1" id="KW-0175">Coiled coil</keyword>
<dbReference type="EMBL" id="JAMKBJ010000001">
    <property type="protein sequence ID" value="MCZ8535966.1"/>
    <property type="molecule type" value="Genomic_DNA"/>
</dbReference>
<dbReference type="AlphaFoldDB" id="A0A9X3RC47"/>
<evidence type="ECO:0000313" key="3">
    <source>
        <dbReference type="Proteomes" id="UP001152173"/>
    </source>
</evidence>